<dbReference type="OrthoDB" id="5516561at2"/>
<dbReference type="InterPro" id="IPR025294">
    <property type="entry name" value="DUF4156"/>
</dbReference>
<dbReference type="KEGG" id="llu:AKJ09_04401"/>
<sequence length="142" mass="14466">MSVAKGRRMRPRLNVSFGSLSLVLVSLASLASLVTVAGCSTSALSPKGAQVAATRNPPTRDCAALKYIVGQGGGTFGGAYISNDDLVEYAMNDLRNKAADLGANYVQHDPPQLGSGSGTTTTVTISGTAYRCSGAPTNAAKL</sequence>
<gene>
    <name evidence="1" type="ORF">AKJ09_04401</name>
</gene>
<dbReference type="Pfam" id="PF13698">
    <property type="entry name" value="DUF4156"/>
    <property type="match status" value="1"/>
</dbReference>
<name>A0A0K1PW45_9BACT</name>
<organism evidence="1 2">
    <name type="scientific">Labilithrix luteola</name>
    <dbReference type="NCBI Taxonomy" id="1391654"/>
    <lineage>
        <taxon>Bacteria</taxon>
        <taxon>Pseudomonadati</taxon>
        <taxon>Myxococcota</taxon>
        <taxon>Polyangia</taxon>
        <taxon>Polyangiales</taxon>
        <taxon>Labilitrichaceae</taxon>
        <taxon>Labilithrix</taxon>
    </lineage>
</organism>
<dbReference type="Proteomes" id="UP000064967">
    <property type="component" value="Chromosome"/>
</dbReference>
<evidence type="ECO:0000313" key="1">
    <source>
        <dbReference type="EMBL" id="AKU97737.1"/>
    </source>
</evidence>
<dbReference type="STRING" id="1391654.AKJ09_04401"/>
<protein>
    <submittedName>
        <fullName evidence="1">Putative outer membrane lipoprotein</fullName>
    </submittedName>
</protein>
<accession>A0A0K1PW45</accession>
<dbReference type="AlphaFoldDB" id="A0A0K1PW45"/>
<dbReference type="EMBL" id="CP012333">
    <property type="protein sequence ID" value="AKU97737.1"/>
    <property type="molecule type" value="Genomic_DNA"/>
</dbReference>
<evidence type="ECO:0000313" key="2">
    <source>
        <dbReference type="Proteomes" id="UP000064967"/>
    </source>
</evidence>
<reference evidence="1 2" key="1">
    <citation type="submission" date="2015-08" db="EMBL/GenBank/DDBJ databases">
        <authorList>
            <person name="Babu N.S."/>
            <person name="Beckwith C.J."/>
            <person name="Beseler K.G."/>
            <person name="Brison A."/>
            <person name="Carone J.V."/>
            <person name="Caskin T.P."/>
            <person name="Diamond M."/>
            <person name="Durham M.E."/>
            <person name="Foxe J.M."/>
            <person name="Go M."/>
            <person name="Henderson B.A."/>
            <person name="Jones I.B."/>
            <person name="McGettigan J.A."/>
            <person name="Micheletti S.J."/>
            <person name="Nasrallah M.E."/>
            <person name="Ortiz D."/>
            <person name="Piller C.R."/>
            <person name="Privatt S.R."/>
            <person name="Schneider S.L."/>
            <person name="Sharp S."/>
            <person name="Smith T.C."/>
            <person name="Stanton J.D."/>
            <person name="Ullery H.E."/>
            <person name="Wilson R.J."/>
            <person name="Serrano M.G."/>
            <person name="Buck G."/>
            <person name="Lee V."/>
            <person name="Wang Y."/>
            <person name="Carvalho R."/>
            <person name="Voegtly L."/>
            <person name="Shi R."/>
            <person name="Duckworth R."/>
            <person name="Johnson A."/>
            <person name="Loviza R."/>
            <person name="Walstead R."/>
            <person name="Shah Z."/>
            <person name="Kiflezghi M."/>
            <person name="Wade K."/>
            <person name="Ball S.L."/>
            <person name="Bradley K.W."/>
            <person name="Asai D.J."/>
            <person name="Bowman C.A."/>
            <person name="Russell D.A."/>
            <person name="Pope W.H."/>
            <person name="Jacobs-Sera D."/>
            <person name="Hendrix R.W."/>
            <person name="Hatfull G.F."/>
        </authorList>
    </citation>
    <scope>NUCLEOTIDE SEQUENCE [LARGE SCALE GENOMIC DNA]</scope>
    <source>
        <strain evidence="1 2">DSM 27648</strain>
    </source>
</reference>
<proteinExistence type="predicted"/>
<keyword evidence="1" id="KW-0449">Lipoprotein</keyword>
<keyword evidence="2" id="KW-1185">Reference proteome</keyword>